<feature type="domain" description="CCDC81 HU" evidence="2">
    <location>
        <begin position="203"/>
        <end position="275"/>
    </location>
</feature>
<dbReference type="InterPro" id="IPR026295">
    <property type="entry name" value="CCD81"/>
</dbReference>
<dbReference type="PANTHER" id="PTHR14362:SF2">
    <property type="entry name" value="COILED-COIL DOMAIN-CONTAINING PROTEIN 81"/>
    <property type="match status" value="1"/>
</dbReference>
<protein>
    <submittedName>
        <fullName evidence="3">Coiled-coil domain-containing protein 81-like</fullName>
    </submittedName>
</protein>
<proteinExistence type="predicted"/>
<evidence type="ECO:0000313" key="4">
    <source>
        <dbReference type="Proteomes" id="UP001623348"/>
    </source>
</evidence>
<reference evidence="3 4" key="1">
    <citation type="submission" date="2024-06" db="EMBL/GenBank/DDBJ databases">
        <title>The draft genome of Grus japonensis, version 3.</title>
        <authorList>
            <person name="Nabeshima K."/>
            <person name="Suzuki S."/>
            <person name="Onuma M."/>
        </authorList>
    </citation>
    <scope>NUCLEOTIDE SEQUENCE [LARGE SCALE GENOMIC DNA]</scope>
    <source>
        <strain evidence="3 4">451A</strain>
    </source>
</reference>
<dbReference type="PANTHER" id="PTHR14362">
    <property type="entry name" value="COILED-COIL DOMAIN-CONTAINING PROTEIN 81"/>
    <property type="match status" value="1"/>
</dbReference>
<dbReference type="InterPro" id="IPR040673">
    <property type="entry name" value="CCDC81_HU_dom_2"/>
</dbReference>
<keyword evidence="4" id="KW-1185">Reference proteome</keyword>
<organism evidence="3 4">
    <name type="scientific">Grus japonensis</name>
    <name type="common">Japanese crane</name>
    <name type="synonym">Red-crowned crane</name>
    <dbReference type="NCBI Taxonomy" id="30415"/>
    <lineage>
        <taxon>Eukaryota</taxon>
        <taxon>Metazoa</taxon>
        <taxon>Chordata</taxon>
        <taxon>Craniata</taxon>
        <taxon>Vertebrata</taxon>
        <taxon>Euteleostomi</taxon>
        <taxon>Archelosauria</taxon>
        <taxon>Archosauria</taxon>
        <taxon>Dinosauria</taxon>
        <taxon>Saurischia</taxon>
        <taxon>Theropoda</taxon>
        <taxon>Coelurosauria</taxon>
        <taxon>Aves</taxon>
        <taxon>Neognathae</taxon>
        <taxon>Neoaves</taxon>
        <taxon>Gruiformes</taxon>
        <taxon>Gruidae</taxon>
        <taxon>Grus</taxon>
    </lineage>
</organism>
<feature type="region of interest" description="Disordered" evidence="1">
    <location>
        <begin position="60"/>
        <end position="79"/>
    </location>
</feature>
<comment type="caution">
    <text evidence="3">The sequence shown here is derived from an EMBL/GenBank/DDBJ whole genome shotgun (WGS) entry which is preliminary data.</text>
</comment>
<accession>A0ABC9WEF2</accession>
<sequence length="737" mass="81321">MTFSDDCLLELDPTGNMLEALLGDSKMMSIVAFAGKNNFSRLSRDGVITLPRLALEIPHQGDPATSLKPRRESAPWGGGARRVSVLDPVFLAQRRVSLARQQAKATKAGQARFLPVVHKAQEELKQPKPPAQPRLKLPACAPQPSVTAVDIGVGTFALVPACAMVGEDKVLPVERPVFQPCRLLRKFYKLKCAKSKIPDETPFVQLDFEHIAADIHFRREIVERCIHETLLFFAGALRDNKEVEFSFKGLGILAVRRKVVSMTFSDDCLLELDPTGNMLEALLGDSKMMSIVAFAGKNNFSRLSRDGVITLPRLALEIPHQGDPATSLKPRRESAPWGGGARRVSVLDPVFLAQRRVSLARQQAKATKAGQARFLPVVHKAQEELKQPKPPAQPRLKLPACAPQPSVTAVDIGVGTFALVPACAMVGEDKVLPVERPVFQPCRLLRKFYKLKCAKSKIPDETPFVQLDFEHIAADIHFRREIVERCIHETLLFFAGALRDNKEVEFSFKGLGILAVRRKVVSMTFSDDCLLELDPTGNMLEALLGDSKMMSIVAFAGKNNFSRLSRDGVITLPRLALEIPHQGDPATSLKPRRESAPWGGGARRVSVLDPVFLAQRRVSLARQQAKATKAGQARFLPVVHKAQEELKQPKPPAQPRLKLPACAPQPSVTLLQCQGAKMIKYLLFNPLKPEDLPTLKELTTSVNKGSNREALMGTWPPARVNPPQDGIFLLEELHQVN</sequence>
<dbReference type="AlphaFoldDB" id="A0ABC9WEF2"/>
<gene>
    <name evidence="3" type="ORF">GRJ2_000806000</name>
</gene>
<evidence type="ECO:0000256" key="1">
    <source>
        <dbReference type="SAM" id="MobiDB-lite"/>
    </source>
</evidence>
<name>A0ABC9WEF2_GRUJA</name>
<evidence type="ECO:0000313" key="3">
    <source>
        <dbReference type="EMBL" id="GAB0183407.1"/>
    </source>
</evidence>
<feature type="domain" description="CCDC81 HU" evidence="2">
    <location>
        <begin position="464"/>
        <end position="536"/>
    </location>
</feature>
<dbReference type="Pfam" id="PF18289">
    <property type="entry name" value="HU-CCDC81_euk_2"/>
    <property type="match status" value="2"/>
</dbReference>
<dbReference type="EMBL" id="BAAFJT010000002">
    <property type="protein sequence ID" value="GAB0183407.1"/>
    <property type="molecule type" value="Genomic_DNA"/>
</dbReference>
<evidence type="ECO:0000259" key="2">
    <source>
        <dbReference type="Pfam" id="PF18289"/>
    </source>
</evidence>
<dbReference type="Proteomes" id="UP001623348">
    <property type="component" value="Unassembled WGS sequence"/>
</dbReference>